<protein>
    <submittedName>
        <fullName evidence="4">Uncharacterized protein</fullName>
    </submittedName>
</protein>
<keyword evidence="2" id="KW-0812">Transmembrane</keyword>
<keyword evidence="3" id="KW-0732">Signal</keyword>
<feature type="compositionally biased region" description="Basic and acidic residues" evidence="1">
    <location>
        <begin position="157"/>
        <end position="210"/>
    </location>
</feature>
<evidence type="ECO:0000256" key="2">
    <source>
        <dbReference type="SAM" id="Phobius"/>
    </source>
</evidence>
<dbReference type="Proteomes" id="UP000291116">
    <property type="component" value="Unassembled WGS sequence"/>
</dbReference>
<feature type="region of interest" description="Disordered" evidence="1">
    <location>
        <begin position="157"/>
        <end position="211"/>
    </location>
</feature>
<evidence type="ECO:0000313" key="5">
    <source>
        <dbReference type="Proteomes" id="UP000291116"/>
    </source>
</evidence>
<dbReference type="EMBL" id="CAACVS010000226">
    <property type="protein sequence ID" value="VEU39609.1"/>
    <property type="molecule type" value="Genomic_DNA"/>
</dbReference>
<feature type="chain" id="PRO_5019436771" evidence="3">
    <location>
        <begin position="25"/>
        <end position="290"/>
    </location>
</feature>
<name>A0A448ZC43_9STRA</name>
<keyword evidence="5" id="KW-1185">Reference proteome</keyword>
<feature type="transmembrane region" description="Helical" evidence="2">
    <location>
        <begin position="218"/>
        <end position="239"/>
    </location>
</feature>
<keyword evidence="2" id="KW-1133">Transmembrane helix</keyword>
<evidence type="ECO:0000313" key="4">
    <source>
        <dbReference type="EMBL" id="VEU39609.1"/>
    </source>
</evidence>
<dbReference type="AlphaFoldDB" id="A0A448ZC43"/>
<evidence type="ECO:0000256" key="3">
    <source>
        <dbReference type="SAM" id="SignalP"/>
    </source>
</evidence>
<feature type="signal peptide" evidence="3">
    <location>
        <begin position="1"/>
        <end position="24"/>
    </location>
</feature>
<reference evidence="4 5" key="1">
    <citation type="submission" date="2019-01" db="EMBL/GenBank/DDBJ databases">
        <authorList>
            <person name="Ferrante I. M."/>
        </authorList>
    </citation>
    <scope>NUCLEOTIDE SEQUENCE [LARGE SCALE GENOMIC DNA]</scope>
    <source>
        <strain evidence="4 5">B856</strain>
    </source>
</reference>
<accession>A0A448ZC43</accession>
<keyword evidence="2" id="KW-0472">Membrane</keyword>
<dbReference type="OrthoDB" id="53892at2759"/>
<evidence type="ECO:0000256" key="1">
    <source>
        <dbReference type="SAM" id="MobiDB-lite"/>
    </source>
</evidence>
<organism evidence="4 5">
    <name type="scientific">Pseudo-nitzschia multistriata</name>
    <dbReference type="NCBI Taxonomy" id="183589"/>
    <lineage>
        <taxon>Eukaryota</taxon>
        <taxon>Sar</taxon>
        <taxon>Stramenopiles</taxon>
        <taxon>Ochrophyta</taxon>
        <taxon>Bacillariophyta</taxon>
        <taxon>Bacillariophyceae</taxon>
        <taxon>Bacillariophycidae</taxon>
        <taxon>Bacillariales</taxon>
        <taxon>Bacillariaceae</taxon>
        <taxon>Pseudo-nitzschia</taxon>
    </lineage>
</organism>
<gene>
    <name evidence="4" type="ORF">PSNMU_V1.4_AUG-EV-PASAV3_0063360</name>
</gene>
<proteinExistence type="predicted"/>
<sequence length="290" mass="32866">MVPTNNLRIAQLLLTLCLFCRVGAVIVITYKEEQCMEKTGKFFETAGKELQEMRHEFAASLSMGMTSKDTMSASYPAEMLKDYDSLCSKYGGKLHSIKIDFFDCYLLSGTPEDDVELTLKYFANCMADVEECEGFNQEHIIQEAWKEMGLKCELEAEETKKDSDKNKKKPVDNDPTAKKEKEAAAKGANEAEREEEKNEYVPKEEGDKNGNRKKKGGFLGSFFKFLLAMGVCWACYVVFDRKRRGYPIEIPFFGGSAPSRFQRRPQTGFVSDYNLLSGEESELQFSSNLA</sequence>